<dbReference type="InterPro" id="IPR056083">
    <property type="entry name" value="DUF7666"/>
</dbReference>
<dbReference type="EMBL" id="BAABXL010000001">
    <property type="protein sequence ID" value="GAA6269572.1"/>
    <property type="molecule type" value="Genomic_DNA"/>
</dbReference>
<feature type="domain" description="DUF7666" evidence="1">
    <location>
        <begin position="1"/>
        <end position="91"/>
    </location>
</feature>
<gene>
    <name evidence="2" type="ORF">F130042H8_26320</name>
</gene>
<accession>A0ABQ0AZY8</accession>
<dbReference type="RefSeq" id="WP_144232735.1">
    <property type="nucleotide sequence ID" value="NZ_BAABXL010000001.1"/>
</dbReference>
<dbReference type="Pfam" id="PF24703">
    <property type="entry name" value="DUF7666"/>
    <property type="match status" value="1"/>
</dbReference>
<organism evidence="2 3">
    <name type="scientific">Enterocloster alcoholdehydrogenati</name>
    <dbReference type="NCBI Taxonomy" id="2547410"/>
    <lineage>
        <taxon>Bacteria</taxon>
        <taxon>Bacillati</taxon>
        <taxon>Bacillota</taxon>
        <taxon>Clostridia</taxon>
        <taxon>Lachnospirales</taxon>
        <taxon>Lachnospiraceae</taxon>
        <taxon>Enterocloster</taxon>
    </lineage>
</organism>
<sequence>MIAYKGFHPGMVCIGYQFQMGLNMTEEANCRKNGFHCAEDPLDCLSYYGDADHSEYYIVNAGGDIDEDEFDSKISCTELTVLRRLTKEELFTLGLAFMADHPKRKWNSHVKKDKAVACCGYAVVRGVDPVAQGSRKGDVLAFAKEDPVTGCIQKIVVATIDGKKLRPNEWYGADLEKKDGEMN</sequence>
<reference evidence="2 3" key="1">
    <citation type="submission" date="2024-04" db="EMBL/GenBank/DDBJ databases">
        <title>Defined microbial consortia suppress multidrug-resistant proinflammatory Enterobacteriaceae via ecological control.</title>
        <authorList>
            <person name="Furuichi M."/>
            <person name="Kawaguchi T."/>
            <person name="Pust M."/>
            <person name="Yasuma K."/>
            <person name="Plichta D."/>
            <person name="Hasegawa N."/>
            <person name="Ohya T."/>
            <person name="Bhattarai S."/>
            <person name="Sasajima S."/>
            <person name="Aoto Y."/>
            <person name="Tuganbaev T."/>
            <person name="Yaginuma M."/>
            <person name="Ueda M."/>
            <person name="Okahashi N."/>
            <person name="Amafuji K."/>
            <person name="Kiridooshi Y."/>
            <person name="Sugita K."/>
            <person name="Strazar M."/>
            <person name="Skelly A."/>
            <person name="Suda W."/>
            <person name="Hattori M."/>
            <person name="Nakamoto N."/>
            <person name="Caballero S."/>
            <person name="Norman J."/>
            <person name="Olle B."/>
            <person name="Tanoue T."/>
            <person name="Arita M."/>
            <person name="Bucci V."/>
            <person name="Atarashi K."/>
            <person name="Xavier R."/>
            <person name="Honda K."/>
        </authorList>
    </citation>
    <scope>NUCLEOTIDE SEQUENCE [LARGE SCALE GENOMIC DNA]</scope>
    <source>
        <strain evidence="3">f13</strain>
    </source>
</reference>
<evidence type="ECO:0000259" key="1">
    <source>
        <dbReference type="Pfam" id="PF24703"/>
    </source>
</evidence>
<proteinExistence type="predicted"/>
<name>A0ABQ0AZY8_9FIRM</name>
<keyword evidence="3" id="KW-1185">Reference proteome</keyword>
<dbReference type="Proteomes" id="UP001600894">
    <property type="component" value="Unassembled WGS sequence"/>
</dbReference>
<protein>
    <recommendedName>
        <fullName evidence="1">DUF7666 domain-containing protein</fullName>
    </recommendedName>
</protein>
<evidence type="ECO:0000313" key="2">
    <source>
        <dbReference type="EMBL" id="GAA6269572.1"/>
    </source>
</evidence>
<evidence type="ECO:0000313" key="3">
    <source>
        <dbReference type="Proteomes" id="UP001600894"/>
    </source>
</evidence>
<comment type="caution">
    <text evidence="2">The sequence shown here is derived from an EMBL/GenBank/DDBJ whole genome shotgun (WGS) entry which is preliminary data.</text>
</comment>